<organism evidence="11 12">
    <name type="scientific">Xanthobacter aminoxidans</name>
    <dbReference type="NCBI Taxonomy" id="186280"/>
    <lineage>
        <taxon>Bacteria</taxon>
        <taxon>Pseudomonadati</taxon>
        <taxon>Pseudomonadota</taxon>
        <taxon>Alphaproteobacteria</taxon>
        <taxon>Hyphomicrobiales</taxon>
        <taxon>Xanthobacteraceae</taxon>
        <taxon>Xanthobacter</taxon>
    </lineage>
</organism>
<comment type="function">
    <text evidence="9">Catalyzes the first step in the biosynthesis of ornithine lipids, which are phosphorus-free membrane lipids. Catalyzes the 3-hydroxyacyl-acyl carrier protein-dependent acylation of ornithine to form lyso-ornithine lipid (LOL).</text>
</comment>
<comment type="catalytic activity">
    <reaction evidence="10">
        <text>a (3R)-hydroxyacyl-[ACP] + L-ornithine = a lyso-ornithine lipid + holo-[ACP] + H(+)</text>
        <dbReference type="Rhea" id="RHEA:20633"/>
        <dbReference type="Rhea" id="RHEA-COMP:9685"/>
        <dbReference type="Rhea" id="RHEA-COMP:9945"/>
        <dbReference type="ChEBI" id="CHEBI:15378"/>
        <dbReference type="ChEBI" id="CHEBI:46911"/>
        <dbReference type="ChEBI" id="CHEBI:64479"/>
        <dbReference type="ChEBI" id="CHEBI:78827"/>
        <dbReference type="ChEBI" id="CHEBI:138482"/>
        <dbReference type="EC" id="2.3.2.30"/>
    </reaction>
    <physiologicalReaction direction="left-to-right" evidence="10">
        <dbReference type="Rhea" id="RHEA:20634"/>
    </physiologicalReaction>
</comment>
<comment type="pathway">
    <text evidence="1">Lipid metabolism.</text>
</comment>
<proteinExistence type="inferred from homology"/>
<dbReference type="PANTHER" id="PTHR37323:SF1">
    <property type="entry name" value="L-ORNITHINE N(ALPHA)-ACYLTRANSFERASE"/>
    <property type="match status" value="1"/>
</dbReference>
<comment type="caution">
    <text evidence="11">The sequence shown here is derived from an EMBL/GenBank/DDBJ whole genome shotgun (WGS) entry which is preliminary data.</text>
</comment>
<accession>A0ABW6ZIU9</accession>
<evidence type="ECO:0000256" key="7">
    <source>
        <dbReference type="ARBA" id="ARBA00039058"/>
    </source>
</evidence>
<name>A0ABW6ZIU9_9HYPH</name>
<evidence type="ECO:0000256" key="4">
    <source>
        <dbReference type="ARBA" id="ARBA00023098"/>
    </source>
</evidence>
<dbReference type="GO" id="GO:0016746">
    <property type="term" value="F:acyltransferase activity"/>
    <property type="evidence" value="ECO:0007669"/>
    <property type="project" value="UniProtKB-KW"/>
</dbReference>
<dbReference type="Gene3D" id="3.40.630.30">
    <property type="match status" value="1"/>
</dbReference>
<dbReference type="PANTHER" id="PTHR37323">
    <property type="entry name" value="GCN5-RELATED N-ACETYLTRANSFERASE"/>
    <property type="match status" value="1"/>
</dbReference>
<dbReference type="EC" id="2.3.2.30" evidence="7"/>
<dbReference type="InterPro" id="IPR052351">
    <property type="entry name" value="Ornithine_N-alpha-AT"/>
</dbReference>
<dbReference type="RefSeq" id="WP_029556467.1">
    <property type="nucleotide sequence ID" value="NZ_JBAFUR010000004.1"/>
</dbReference>
<dbReference type="InterPro" id="IPR016181">
    <property type="entry name" value="Acyl_CoA_acyltransferase"/>
</dbReference>
<evidence type="ECO:0000313" key="12">
    <source>
        <dbReference type="Proteomes" id="UP001604043"/>
    </source>
</evidence>
<evidence type="ECO:0000313" key="11">
    <source>
        <dbReference type="EMBL" id="MFG1253735.1"/>
    </source>
</evidence>
<comment type="similarity">
    <text evidence="6">Belongs to the acetyltransferase family. OlsB subfamily.</text>
</comment>
<keyword evidence="4" id="KW-0443">Lipid metabolism</keyword>
<evidence type="ECO:0000256" key="8">
    <source>
        <dbReference type="ARBA" id="ARBA00039866"/>
    </source>
</evidence>
<protein>
    <recommendedName>
        <fullName evidence="8">L-ornithine N(alpha)-acyltransferase</fullName>
        <ecNumber evidence="7">2.3.2.30</ecNumber>
    </recommendedName>
</protein>
<evidence type="ECO:0000256" key="5">
    <source>
        <dbReference type="ARBA" id="ARBA00023315"/>
    </source>
</evidence>
<dbReference type="EMBL" id="JBAFUR010000004">
    <property type="protein sequence ID" value="MFG1253735.1"/>
    <property type="molecule type" value="Genomic_DNA"/>
</dbReference>
<evidence type="ECO:0000256" key="9">
    <source>
        <dbReference type="ARBA" id="ARBA00045724"/>
    </source>
</evidence>
<evidence type="ECO:0000256" key="2">
    <source>
        <dbReference type="ARBA" id="ARBA00022516"/>
    </source>
</evidence>
<keyword evidence="5 11" id="KW-0012">Acyltransferase</keyword>
<keyword evidence="12" id="KW-1185">Reference proteome</keyword>
<dbReference type="Proteomes" id="UP001604043">
    <property type="component" value="Unassembled WGS sequence"/>
</dbReference>
<dbReference type="Pfam" id="PF13444">
    <property type="entry name" value="Acetyltransf_5"/>
    <property type="match status" value="1"/>
</dbReference>
<evidence type="ECO:0000256" key="1">
    <source>
        <dbReference type="ARBA" id="ARBA00005189"/>
    </source>
</evidence>
<keyword evidence="2" id="KW-0444">Lipid biosynthesis</keyword>
<sequence length="372" mass="41511">MKRMGQPDPGFNLPALFGRGFDVARDAARDFARDFAKDLKKDFGREGATPMFGTEPGAFPFLRPQHAAPGARPAMPAPQKLVTDFRAYSGLRHRDAVPTAPESIVLGRLGALEVRLARTARDVRRAQRLRYKVFYEEMSATPDATTRLARRDMDSFDTICDHILVLDHDAGKIVLGRRKPKVVGTYRLLRQEVANRHGGFYTQGEFDVGGVIAAHPTLRFLELGRSCVLKPYRNKRTVELLWHGVWTYILRNKIDAMFGCASLEGTDPAELDLPLSFLHHNAMAPEEWRARAVEGRHVSMNRIAKADIDMKKALQALPPLIKGYLRLGGFVGDGAVVDHQFGTTDVLIILPVSVISPRYVEHFGPTANRHAI</sequence>
<evidence type="ECO:0000256" key="10">
    <source>
        <dbReference type="ARBA" id="ARBA00047785"/>
    </source>
</evidence>
<evidence type="ECO:0000256" key="6">
    <source>
        <dbReference type="ARBA" id="ARBA00038095"/>
    </source>
</evidence>
<reference evidence="11 12" key="1">
    <citation type="submission" date="2024-02" db="EMBL/GenBank/DDBJ databases">
        <title>Expansion and revision of Xanthobacter and proposal of Roseixanthobacter gen. nov.</title>
        <authorList>
            <person name="Soltysiak M.P.M."/>
            <person name="Jalihal A."/>
            <person name="Ory A."/>
            <person name="Chrisophersen C."/>
            <person name="Lee A.D."/>
            <person name="Boulton J."/>
            <person name="Springer M."/>
        </authorList>
    </citation>
    <scope>NUCLEOTIDE SEQUENCE [LARGE SCALE GENOMIC DNA]</scope>
    <source>
        <strain evidence="11 12">CB5</strain>
    </source>
</reference>
<gene>
    <name evidence="11" type="ORF">V5F30_16100</name>
</gene>
<dbReference type="SUPFAM" id="SSF55729">
    <property type="entry name" value="Acyl-CoA N-acyltransferases (Nat)"/>
    <property type="match status" value="1"/>
</dbReference>
<evidence type="ECO:0000256" key="3">
    <source>
        <dbReference type="ARBA" id="ARBA00022679"/>
    </source>
</evidence>
<keyword evidence="3 11" id="KW-0808">Transferase</keyword>